<reference evidence="1" key="1">
    <citation type="submission" date="2018-06" db="EMBL/GenBank/DDBJ databases">
        <authorList>
            <person name="Zhirakovskaya E."/>
        </authorList>
    </citation>
    <scope>NUCLEOTIDE SEQUENCE</scope>
</reference>
<evidence type="ECO:0008006" key="2">
    <source>
        <dbReference type="Google" id="ProtNLM"/>
    </source>
</evidence>
<name>A0A3B1BDS5_9ZZZZ</name>
<dbReference type="InterPro" id="IPR021246">
    <property type="entry name" value="DUF2797"/>
</dbReference>
<dbReference type="EMBL" id="UOFY01000046">
    <property type="protein sequence ID" value="VAX10163.1"/>
    <property type="molecule type" value="Genomic_DNA"/>
</dbReference>
<gene>
    <name evidence="1" type="ORF">MNBD_GAMMA25-637</name>
</gene>
<protein>
    <recommendedName>
        <fullName evidence="2">DUF2797 domain-containing protein</fullName>
    </recommendedName>
</protein>
<dbReference type="AlphaFoldDB" id="A0A3B1BDS5"/>
<organism evidence="1">
    <name type="scientific">hydrothermal vent metagenome</name>
    <dbReference type="NCBI Taxonomy" id="652676"/>
    <lineage>
        <taxon>unclassified sequences</taxon>
        <taxon>metagenomes</taxon>
        <taxon>ecological metagenomes</taxon>
    </lineage>
</organism>
<evidence type="ECO:0000313" key="1">
    <source>
        <dbReference type="EMBL" id="VAX10163.1"/>
    </source>
</evidence>
<sequence>MLVSGHLRKMISTLGAPVQYSLPLDEQRVDMNALIGQQLQLTYSGEIHCTACGRKTNKSFNQGYCYPCFKKLAQCDSCIIKPELCHYAEGSCREPEWGEQYCLQDHIVYLANSSDIKVGITRGTQIPTRWIDQGASVAMPIFRVKNRLLSGRIEVIMKQHISDRTDWRKMLKGRPENIDLVARRDQLFALCEKEINEVIAEFGEHAVTVLHAETPTKIEFPVNDYPEKVTSFNFDKTAEINGVLNGIKGQYLILDSGVLNIRKFGGYKIQLETD</sequence>
<accession>A0A3B1BDS5</accession>
<proteinExistence type="predicted"/>
<dbReference type="Pfam" id="PF10977">
    <property type="entry name" value="DUF2797"/>
    <property type="match status" value="1"/>
</dbReference>